<sequence>MLFAAGFGTRMRELTESRPKPLVPVCGKPLLDHTLDLVHQVSPSRIVANTHYRAPQIAAHLNGSDVLLSHESPDILETGGGLRHALPLLGDGPVFTANTDAIWQGPNPFEVLKDAWQPDKMDALLICIPTESAVGHSGAGDFLLADDGRLSRGPGLIYGGIQITKTDGLKDIDQSAFSLNMLWDQIHSMGKLFGVPYPGKWCDVGSPEGIVQAEALLRSTNV</sequence>
<organism evidence="5 6">
    <name type="scientific">Shimia gijangensis</name>
    <dbReference type="NCBI Taxonomy" id="1470563"/>
    <lineage>
        <taxon>Bacteria</taxon>
        <taxon>Pseudomonadati</taxon>
        <taxon>Pseudomonadota</taxon>
        <taxon>Alphaproteobacteria</taxon>
        <taxon>Rhodobacterales</taxon>
        <taxon>Roseobacteraceae</taxon>
    </lineage>
</organism>
<feature type="domain" description="MobA-like NTP transferase" evidence="4">
    <location>
        <begin position="3"/>
        <end position="125"/>
    </location>
</feature>
<evidence type="ECO:0000313" key="5">
    <source>
        <dbReference type="EMBL" id="SHJ86824.1"/>
    </source>
</evidence>
<dbReference type="GO" id="GO:0016779">
    <property type="term" value="F:nucleotidyltransferase activity"/>
    <property type="evidence" value="ECO:0007669"/>
    <property type="project" value="UniProtKB-KW"/>
</dbReference>
<dbReference type="STRING" id="1470563.SAMN05444000_11490"/>
<name>A0A1M6MTM9_9RHOB</name>
<accession>A0A1M6MTM9</accession>
<dbReference type="PANTHER" id="PTHR43584:SF8">
    <property type="entry name" value="N-ACETYLMURAMATE ALPHA-1-PHOSPHATE URIDYLYLTRANSFERASE"/>
    <property type="match status" value="1"/>
</dbReference>
<evidence type="ECO:0000256" key="2">
    <source>
        <dbReference type="ARBA" id="ARBA00022695"/>
    </source>
</evidence>
<dbReference type="Pfam" id="PF12804">
    <property type="entry name" value="NTP_transf_3"/>
    <property type="match status" value="1"/>
</dbReference>
<evidence type="ECO:0000256" key="1">
    <source>
        <dbReference type="ARBA" id="ARBA00022679"/>
    </source>
</evidence>
<dbReference type="Proteomes" id="UP000183982">
    <property type="component" value="Unassembled WGS sequence"/>
</dbReference>
<keyword evidence="6" id="KW-1185">Reference proteome</keyword>
<evidence type="ECO:0000256" key="3">
    <source>
        <dbReference type="ARBA" id="ARBA00022842"/>
    </source>
</evidence>
<dbReference type="InterPro" id="IPR050065">
    <property type="entry name" value="GlmU-like"/>
</dbReference>
<protein>
    <submittedName>
        <fullName evidence="5">MurNAc alpha-1-phosphate uridylyltransferase</fullName>
    </submittedName>
</protein>
<dbReference type="PANTHER" id="PTHR43584">
    <property type="entry name" value="NUCLEOTIDYL TRANSFERASE"/>
    <property type="match status" value="1"/>
</dbReference>
<proteinExistence type="predicted"/>
<dbReference type="AlphaFoldDB" id="A0A1M6MTM9"/>
<reference evidence="6" key="1">
    <citation type="submission" date="2016-11" db="EMBL/GenBank/DDBJ databases">
        <authorList>
            <person name="Varghese N."/>
            <person name="Submissions S."/>
        </authorList>
    </citation>
    <scope>NUCLEOTIDE SEQUENCE [LARGE SCALE GENOMIC DNA]</scope>
    <source>
        <strain evidence="6">DSM 100564</strain>
    </source>
</reference>
<evidence type="ECO:0000259" key="4">
    <source>
        <dbReference type="Pfam" id="PF12804"/>
    </source>
</evidence>
<gene>
    <name evidence="5" type="ORF">SAMN05444000_11490</name>
</gene>
<dbReference type="InterPro" id="IPR029044">
    <property type="entry name" value="Nucleotide-diphossugar_trans"/>
</dbReference>
<keyword evidence="3" id="KW-0460">Magnesium</keyword>
<dbReference type="InterPro" id="IPR025877">
    <property type="entry name" value="MobA-like_NTP_Trfase"/>
</dbReference>
<dbReference type="CDD" id="cd06422">
    <property type="entry name" value="NTP_transferase_like_1"/>
    <property type="match status" value="1"/>
</dbReference>
<keyword evidence="1 5" id="KW-0808">Transferase</keyword>
<keyword evidence="2 5" id="KW-0548">Nucleotidyltransferase</keyword>
<evidence type="ECO:0000313" key="6">
    <source>
        <dbReference type="Proteomes" id="UP000183982"/>
    </source>
</evidence>
<dbReference type="Gene3D" id="3.90.550.10">
    <property type="entry name" value="Spore Coat Polysaccharide Biosynthesis Protein SpsA, Chain A"/>
    <property type="match status" value="1"/>
</dbReference>
<dbReference type="SUPFAM" id="SSF53448">
    <property type="entry name" value="Nucleotide-diphospho-sugar transferases"/>
    <property type="match status" value="1"/>
</dbReference>
<dbReference type="EMBL" id="FQZQ01000014">
    <property type="protein sequence ID" value="SHJ86824.1"/>
    <property type="molecule type" value="Genomic_DNA"/>
</dbReference>